<keyword evidence="2" id="KW-1185">Reference proteome</keyword>
<dbReference type="InterPro" id="IPR023198">
    <property type="entry name" value="PGP-like_dom2"/>
</dbReference>
<dbReference type="Gene3D" id="3.40.50.1000">
    <property type="entry name" value="HAD superfamily/HAD-like"/>
    <property type="match status" value="1"/>
</dbReference>
<organism evidence="1 2">
    <name type="scientific">Lachnospira pectinoschiza</name>
    <dbReference type="NCBI Taxonomy" id="28052"/>
    <lineage>
        <taxon>Bacteria</taxon>
        <taxon>Bacillati</taxon>
        <taxon>Bacillota</taxon>
        <taxon>Clostridia</taxon>
        <taxon>Lachnospirales</taxon>
        <taxon>Lachnospiraceae</taxon>
        <taxon>Lachnospira</taxon>
    </lineage>
</organism>
<accession>A0A1G9SN36</accession>
<dbReference type="EMBL" id="FNHZ01000001">
    <property type="protein sequence ID" value="SDM36868.1"/>
    <property type="molecule type" value="Genomic_DNA"/>
</dbReference>
<evidence type="ECO:0000313" key="1">
    <source>
        <dbReference type="EMBL" id="SDM36868.1"/>
    </source>
</evidence>
<dbReference type="InterPro" id="IPR036412">
    <property type="entry name" value="HAD-like_sf"/>
</dbReference>
<dbReference type="AlphaFoldDB" id="A0A1G9SN36"/>
<dbReference type="InterPro" id="IPR050155">
    <property type="entry name" value="HAD-like_hydrolase_sf"/>
</dbReference>
<dbReference type="InterPro" id="IPR023214">
    <property type="entry name" value="HAD_sf"/>
</dbReference>
<dbReference type="PANTHER" id="PTHR43434:SF20">
    <property type="entry name" value="5'-NUCLEOTIDASE"/>
    <property type="match status" value="1"/>
</dbReference>
<dbReference type="SFLD" id="SFLDS00003">
    <property type="entry name" value="Haloacid_Dehalogenase"/>
    <property type="match status" value="1"/>
</dbReference>
<dbReference type="FunFam" id="3.40.50.1000:FF:000022">
    <property type="entry name" value="Phosphoglycolate phosphatase"/>
    <property type="match status" value="1"/>
</dbReference>
<protein>
    <submittedName>
        <fullName evidence="1">Phosphoglycolate phosphatase</fullName>
    </submittedName>
</protein>
<dbReference type="RefSeq" id="WP_074520367.1">
    <property type="nucleotide sequence ID" value="NZ_FNHZ01000001.1"/>
</dbReference>
<gene>
    <name evidence="1" type="ORF">SAMN05216544_0028</name>
</gene>
<sequence>MYNYVFFDLDGTLTQSEFGILQAIEYTLKKMGEEETSKETMLKFIGPPLYDSFVGILGYDDEKANKGVKIFREYYESTTLFNAPLYEGIEEVLKKLHAKGKKLYVVTSKVERMAKAIVDHFGIDKYFAGVVGSDPNSKTHGKDELIRRVFAMENVDDISTCVMIGDRLFDINAANKVGIDSIGAEYGYGTRKELEDCGSTYIVEKPMEILDIVG</sequence>
<dbReference type="Gene3D" id="1.10.150.240">
    <property type="entry name" value="Putative phosphatase, domain 2"/>
    <property type="match status" value="1"/>
</dbReference>
<dbReference type="OrthoDB" id="9792518at2"/>
<dbReference type="NCBIfam" id="TIGR01549">
    <property type="entry name" value="HAD-SF-IA-v1"/>
    <property type="match status" value="1"/>
</dbReference>
<dbReference type="GO" id="GO:0005829">
    <property type="term" value="C:cytosol"/>
    <property type="evidence" value="ECO:0007669"/>
    <property type="project" value="TreeGrafter"/>
</dbReference>
<dbReference type="InterPro" id="IPR006439">
    <property type="entry name" value="HAD-SF_hydro_IA"/>
</dbReference>
<reference evidence="2" key="1">
    <citation type="submission" date="2016-10" db="EMBL/GenBank/DDBJ databases">
        <authorList>
            <person name="Varghese N."/>
            <person name="Submissions S."/>
        </authorList>
    </citation>
    <scope>NUCLEOTIDE SEQUENCE [LARGE SCALE GENOMIC DNA]</scope>
    <source>
        <strain evidence="2">M83</strain>
    </source>
</reference>
<dbReference type="SUPFAM" id="SSF56784">
    <property type="entry name" value="HAD-like"/>
    <property type="match status" value="1"/>
</dbReference>
<dbReference type="InterPro" id="IPR041492">
    <property type="entry name" value="HAD_2"/>
</dbReference>
<evidence type="ECO:0000313" key="2">
    <source>
        <dbReference type="Proteomes" id="UP000187651"/>
    </source>
</evidence>
<dbReference type="SFLD" id="SFLDG01129">
    <property type="entry name" value="C1.5:_HAD__Beta-PGM__Phosphata"/>
    <property type="match status" value="1"/>
</dbReference>
<name>A0A1G9SN36_9FIRM</name>
<dbReference type="SFLD" id="SFLDG01135">
    <property type="entry name" value="C1.5.6:_HAD__Beta-PGM__Phospha"/>
    <property type="match status" value="1"/>
</dbReference>
<dbReference type="Proteomes" id="UP000187651">
    <property type="component" value="Unassembled WGS sequence"/>
</dbReference>
<dbReference type="PANTHER" id="PTHR43434">
    <property type="entry name" value="PHOSPHOGLYCOLATE PHOSPHATASE"/>
    <property type="match status" value="1"/>
</dbReference>
<dbReference type="Pfam" id="PF13419">
    <property type="entry name" value="HAD_2"/>
    <property type="match status" value="1"/>
</dbReference>
<dbReference type="GO" id="GO:0004713">
    <property type="term" value="F:protein tyrosine kinase activity"/>
    <property type="evidence" value="ECO:0007669"/>
    <property type="project" value="TreeGrafter"/>
</dbReference>
<proteinExistence type="predicted"/>